<dbReference type="EMBL" id="CM042014">
    <property type="protein sequence ID" value="KAI3720815.1"/>
    <property type="molecule type" value="Genomic_DNA"/>
</dbReference>
<keyword evidence="2" id="KW-1185">Reference proteome</keyword>
<comment type="caution">
    <text evidence="1">The sequence shown here is derived from an EMBL/GenBank/DDBJ whole genome shotgun (WGS) entry which is preliminary data.</text>
</comment>
<evidence type="ECO:0000313" key="2">
    <source>
        <dbReference type="Proteomes" id="UP001055811"/>
    </source>
</evidence>
<accession>A0ACB9BF34</accession>
<reference evidence="1 2" key="2">
    <citation type="journal article" date="2022" name="Mol. Ecol. Resour.">
        <title>The genomes of chicory, endive, great burdock and yacon provide insights into Asteraceae paleo-polyploidization history and plant inulin production.</title>
        <authorList>
            <person name="Fan W."/>
            <person name="Wang S."/>
            <person name="Wang H."/>
            <person name="Wang A."/>
            <person name="Jiang F."/>
            <person name="Liu H."/>
            <person name="Zhao H."/>
            <person name="Xu D."/>
            <person name="Zhang Y."/>
        </authorList>
    </citation>
    <scope>NUCLEOTIDE SEQUENCE [LARGE SCALE GENOMIC DNA]</scope>
    <source>
        <strain evidence="2">cv. Punajuju</strain>
        <tissue evidence="1">Leaves</tissue>
    </source>
</reference>
<reference evidence="2" key="1">
    <citation type="journal article" date="2022" name="Mol. Ecol. Resour.">
        <title>The genomes of chicory, endive, great burdock and yacon provide insights into Asteraceae palaeo-polyploidization history and plant inulin production.</title>
        <authorList>
            <person name="Fan W."/>
            <person name="Wang S."/>
            <person name="Wang H."/>
            <person name="Wang A."/>
            <person name="Jiang F."/>
            <person name="Liu H."/>
            <person name="Zhao H."/>
            <person name="Xu D."/>
            <person name="Zhang Y."/>
        </authorList>
    </citation>
    <scope>NUCLEOTIDE SEQUENCE [LARGE SCALE GENOMIC DNA]</scope>
    <source>
        <strain evidence="2">cv. Punajuju</strain>
    </source>
</reference>
<gene>
    <name evidence="1" type="ORF">L2E82_31810</name>
</gene>
<dbReference type="Proteomes" id="UP001055811">
    <property type="component" value="Linkage Group LG06"/>
</dbReference>
<organism evidence="1 2">
    <name type="scientific">Cichorium intybus</name>
    <name type="common">Chicory</name>
    <dbReference type="NCBI Taxonomy" id="13427"/>
    <lineage>
        <taxon>Eukaryota</taxon>
        <taxon>Viridiplantae</taxon>
        <taxon>Streptophyta</taxon>
        <taxon>Embryophyta</taxon>
        <taxon>Tracheophyta</taxon>
        <taxon>Spermatophyta</taxon>
        <taxon>Magnoliopsida</taxon>
        <taxon>eudicotyledons</taxon>
        <taxon>Gunneridae</taxon>
        <taxon>Pentapetalae</taxon>
        <taxon>asterids</taxon>
        <taxon>campanulids</taxon>
        <taxon>Asterales</taxon>
        <taxon>Asteraceae</taxon>
        <taxon>Cichorioideae</taxon>
        <taxon>Cichorieae</taxon>
        <taxon>Cichoriinae</taxon>
        <taxon>Cichorium</taxon>
    </lineage>
</organism>
<name>A0ACB9BF34_CICIN</name>
<evidence type="ECO:0000313" key="1">
    <source>
        <dbReference type="EMBL" id="KAI3720815.1"/>
    </source>
</evidence>
<sequence length="108" mass="12502">MAIPWSTYMDVSCSPSIWLLYICRAQLFLYMLRIIRDKYLCTDHVSVRIMHVPNMATSQPPCLYSCTVAHHAVGFYFGLSPTRKGPYLLAHIRKFYSAACNRDQLDSY</sequence>
<protein>
    <submittedName>
        <fullName evidence="1">Uncharacterized protein</fullName>
    </submittedName>
</protein>
<proteinExistence type="predicted"/>